<comment type="catalytic activity">
    <reaction evidence="1">
        <text>Endonucleolytic cleavage to 5'-phosphomonoester.</text>
        <dbReference type="EC" id="3.1.26.4"/>
    </reaction>
</comment>
<dbReference type="Pfam" id="PF00075">
    <property type="entry name" value="RNase_H"/>
    <property type="match status" value="1"/>
</dbReference>
<dbReference type="InterPro" id="IPR050092">
    <property type="entry name" value="RNase_H"/>
</dbReference>
<proteinExistence type="inferred from homology"/>
<dbReference type="GO" id="GO:0003676">
    <property type="term" value="F:nucleic acid binding"/>
    <property type="evidence" value="ECO:0007669"/>
    <property type="project" value="InterPro"/>
</dbReference>
<keyword evidence="4" id="KW-0540">Nuclease</keyword>
<dbReference type="GO" id="GO:0043137">
    <property type="term" value="P:DNA replication, removal of RNA primer"/>
    <property type="evidence" value="ECO:0007669"/>
    <property type="project" value="TreeGrafter"/>
</dbReference>
<dbReference type="InterPro" id="IPR036397">
    <property type="entry name" value="RNaseH_sf"/>
</dbReference>
<dbReference type="PANTHER" id="PTHR10642">
    <property type="entry name" value="RIBONUCLEASE H1"/>
    <property type="match status" value="1"/>
</dbReference>
<sequence length="549" mass="63827">MHPKQKLLYLQKKVIDNSRQYFLGGEEIPIVNELRLLGVIIDNKFTFKHHVNNLHLQCQKDLNILKIISCWRNGAHPKTVLQVYRALIRSKLEYCCHLSGHLPQNILNKLDTIQNQALRICTGAQKSSPILALQLETASLPLNLRRQILTERLVHKIVSETNHPAYEKMMYMNMMCNINPYWQKKKIPLFISALNTMEVVNPNFVQGKTATIEHWEFNMPLFMEKTTPRCNSTINDQEIKKDKNTMMLKQYFNNCLHITYKDHIIVYTDGSKDIRGTGAAFFIPQINIKKKFSLNKYMSNYTTELYAIFKAVQYINTLNFENYVICSDSQASIVAIENASKVNTPEGLMMNIIKIILDGNKNITLQWVPGHSGIDGNEIVDKLAKEAIGDGDKEEEFFIGTQDFKAYQKKLYINKFNQHVKDSPKAKWYKQIKSEFNNKPWFNTMNMSRGNLINIIRLRLGHANVNLNLYKMKQYFTPMCLKCSLGQTETIEHFIFKCPSNYHIRKQCFKKISRLIVSDNVTLSSILAQEDIELYKEINQFISLCKRNL</sequence>
<keyword evidence="5" id="KW-0479">Metal-binding</keyword>
<evidence type="ECO:0000256" key="5">
    <source>
        <dbReference type="ARBA" id="ARBA00022723"/>
    </source>
</evidence>
<dbReference type="PROSITE" id="PS50879">
    <property type="entry name" value="RNASE_H_1"/>
    <property type="match status" value="1"/>
</dbReference>
<evidence type="ECO:0000256" key="3">
    <source>
        <dbReference type="ARBA" id="ARBA00012180"/>
    </source>
</evidence>
<dbReference type="GO" id="GO:0046872">
    <property type="term" value="F:metal ion binding"/>
    <property type="evidence" value="ECO:0007669"/>
    <property type="project" value="UniProtKB-KW"/>
</dbReference>
<gene>
    <name evidence="9" type="ORF">g.11336</name>
</gene>
<organism evidence="9">
    <name type="scientific">Homalodisca liturata</name>
    <dbReference type="NCBI Taxonomy" id="320908"/>
    <lineage>
        <taxon>Eukaryota</taxon>
        <taxon>Metazoa</taxon>
        <taxon>Ecdysozoa</taxon>
        <taxon>Arthropoda</taxon>
        <taxon>Hexapoda</taxon>
        <taxon>Insecta</taxon>
        <taxon>Pterygota</taxon>
        <taxon>Neoptera</taxon>
        <taxon>Paraneoptera</taxon>
        <taxon>Hemiptera</taxon>
        <taxon>Auchenorrhyncha</taxon>
        <taxon>Membracoidea</taxon>
        <taxon>Cicadellidae</taxon>
        <taxon>Cicadellinae</taxon>
        <taxon>Proconiini</taxon>
        <taxon>Homalodisca</taxon>
    </lineage>
</organism>
<evidence type="ECO:0000256" key="6">
    <source>
        <dbReference type="ARBA" id="ARBA00022759"/>
    </source>
</evidence>
<keyword evidence="7" id="KW-0378">Hydrolase</keyword>
<comment type="similarity">
    <text evidence="2">Belongs to the RNase H family.</text>
</comment>
<dbReference type="GO" id="GO:0004523">
    <property type="term" value="F:RNA-DNA hybrid ribonuclease activity"/>
    <property type="evidence" value="ECO:0007669"/>
    <property type="project" value="UniProtKB-EC"/>
</dbReference>
<evidence type="ECO:0000259" key="8">
    <source>
        <dbReference type="PROSITE" id="PS50879"/>
    </source>
</evidence>
<dbReference type="AlphaFoldDB" id="A0A1B6HIC2"/>
<evidence type="ECO:0000256" key="1">
    <source>
        <dbReference type="ARBA" id="ARBA00000077"/>
    </source>
</evidence>
<evidence type="ECO:0000256" key="4">
    <source>
        <dbReference type="ARBA" id="ARBA00022722"/>
    </source>
</evidence>
<dbReference type="EC" id="3.1.26.4" evidence="3"/>
<protein>
    <recommendedName>
        <fullName evidence="3">ribonuclease H</fullName>
        <ecNumber evidence="3">3.1.26.4</ecNumber>
    </recommendedName>
</protein>
<dbReference type="PANTHER" id="PTHR10642:SF26">
    <property type="entry name" value="RIBONUCLEASE H1"/>
    <property type="match status" value="1"/>
</dbReference>
<dbReference type="CDD" id="cd09276">
    <property type="entry name" value="Rnase_HI_RT_non_LTR"/>
    <property type="match status" value="1"/>
</dbReference>
<dbReference type="EMBL" id="GECU01033262">
    <property type="protein sequence ID" value="JAS74444.1"/>
    <property type="molecule type" value="Transcribed_RNA"/>
</dbReference>
<keyword evidence="6" id="KW-0255">Endonuclease</keyword>
<accession>A0A1B6HIC2</accession>
<dbReference type="SUPFAM" id="SSF53098">
    <property type="entry name" value="Ribonuclease H-like"/>
    <property type="match status" value="1"/>
</dbReference>
<evidence type="ECO:0000313" key="9">
    <source>
        <dbReference type="EMBL" id="JAS74444.1"/>
    </source>
</evidence>
<dbReference type="InterPro" id="IPR002156">
    <property type="entry name" value="RNaseH_domain"/>
</dbReference>
<name>A0A1B6HIC2_9HEMI</name>
<dbReference type="InterPro" id="IPR012337">
    <property type="entry name" value="RNaseH-like_sf"/>
</dbReference>
<evidence type="ECO:0000256" key="2">
    <source>
        <dbReference type="ARBA" id="ARBA00005300"/>
    </source>
</evidence>
<evidence type="ECO:0000256" key="7">
    <source>
        <dbReference type="ARBA" id="ARBA00022801"/>
    </source>
</evidence>
<feature type="domain" description="RNase H type-1" evidence="8">
    <location>
        <begin position="260"/>
        <end position="389"/>
    </location>
</feature>
<dbReference type="Gene3D" id="3.30.420.10">
    <property type="entry name" value="Ribonuclease H-like superfamily/Ribonuclease H"/>
    <property type="match status" value="1"/>
</dbReference>
<reference evidence="9" key="1">
    <citation type="submission" date="2015-11" db="EMBL/GenBank/DDBJ databases">
        <title>De novo transcriptome assembly of four potential Pierce s Disease insect vectors from Arizona vineyards.</title>
        <authorList>
            <person name="Tassone E.E."/>
        </authorList>
    </citation>
    <scope>NUCLEOTIDE SEQUENCE</scope>
</reference>